<dbReference type="AlphaFoldDB" id="I5B3V0"/>
<dbReference type="EMBL" id="CM001488">
    <property type="protein sequence ID" value="EIM64163.1"/>
    <property type="molecule type" value="Genomic_DNA"/>
</dbReference>
<organism evidence="1 2">
    <name type="scientific">Desulfobacter postgatei 2ac9</name>
    <dbReference type="NCBI Taxonomy" id="879212"/>
    <lineage>
        <taxon>Bacteria</taxon>
        <taxon>Pseudomonadati</taxon>
        <taxon>Thermodesulfobacteriota</taxon>
        <taxon>Desulfobacteria</taxon>
        <taxon>Desulfobacterales</taxon>
        <taxon>Desulfobacteraceae</taxon>
        <taxon>Desulfobacter</taxon>
    </lineage>
</organism>
<reference evidence="1 2" key="1">
    <citation type="submission" date="2011-09" db="EMBL/GenBank/DDBJ databases">
        <authorList>
            <consortium name="US DOE Joint Genome Institute (JGI-PGF)"/>
            <person name="Lucas S."/>
            <person name="Han J."/>
            <person name="Lapidus A."/>
            <person name="Cheng J.-F."/>
            <person name="Goodwin L."/>
            <person name="Pitluck S."/>
            <person name="Peters L."/>
            <person name="Land M.L."/>
            <person name="Hauser L."/>
            <person name="Orellana R."/>
            <person name="Lovley D."/>
            <person name="Woyke T.J."/>
        </authorList>
    </citation>
    <scope>NUCLEOTIDE SEQUENCE [LARGE SCALE GENOMIC DNA]</scope>
    <source>
        <strain evidence="1 2">2ac9</strain>
    </source>
</reference>
<dbReference type="HOGENOM" id="CLU_3079231_0_0_7"/>
<name>I5B3V0_9BACT</name>
<proteinExistence type="predicted"/>
<sequence length="52" mass="6203">MNFESDNQKIATFLYCYLKFICKFLIIQFGKRIAKECNFLNLGNLVTFRVFV</sequence>
<evidence type="ECO:0000313" key="2">
    <source>
        <dbReference type="Proteomes" id="UP000005778"/>
    </source>
</evidence>
<dbReference type="Proteomes" id="UP000005778">
    <property type="component" value="Chromosome"/>
</dbReference>
<protein>
    <submittedName>
        <fullName evidence="1">Uncharacterized protein</fullName>
    </submittedName>
</protein>
<gene>
    <name evidence="1" type="ORF">DespoDRAFT_02291</name>
</gene>
<accession>I5B3V0</accession>
<keyword evidence="2" id="KW-1185">Reference proteome</keyword>
<evidence type="ECO:0000313" key="1">
    <source>
        <dbReference type="EMBL" id="EIM64163.1"/>
    </source>
</evidence>
<reference evidence="1 2" key="2">
    <citation type="submission" date="2012-02" db="EMBL/GenBank/DDBJ databases">
        <title>Improved High-Quality Draft sequence of Desulfobacter postgatei 2ac9.</title>
        <authorList>
            <consortium name="US DOE Joint Genome Institute"/>
            <person name="Lucas S."/>
            <person name="Han J."/>
            <person name="Lapidus A."/>
            <person name="Cheng J.-F."/>
            <person name="Goodwin L."/>
            <person name="Pitluck S."/>
            <person name="Peters L."/>
            <person name="Ovchinnikova G."/>
            <person name="Held B."/>
            <person name="Detter J.C."/>
            <person name="Han C."/>
            <person name="Tapia R."/>
            <person name="Land M."/>
            <person name="Hauser L."/>
            <person name="Kyrpides N."/>
            <person name="Ivanova N."/>
            <person name="Pagani I."/>
            <person name="Orellana R."/>
            <person name="Lovley D."/>
            <person name="Woyke T."/>
        </authorList>
    </citation>
    <scope>NUCLEOTIDE SEQUENCE [LARGE SCALE GENOMIC DNA]</scope>
    <source>
        <strain evidence="1 2">2ac9</strain>
    </source>
</reference>